<dbReference type="InterPro" id="IPR014729">
    <property type="entry name" value="Rossmann-like_a/b/a_fold"/>
</dbReference>
<dbReference type="Gene3D" id="3.40.50.620">
    <property type="entry name" value="HUPs"/>
    <property type="match status" value="1"/>
</dbReference>
<dbReference type="InterPro" id="IPR002500">
    <property type="entry name" value="PAPS_reduct_dom"/>
</dbReference>
<sequence length="231" mass="27149">MRLAIECIRQIASKSDKVILFHSATGKDSIALLDLCYPYFKEIVCVYMYMVEGLEHIDKYIIWAKQKYPRARFISVPHYALTQYVKDGAFGCEQDPKQRIKRLSDITEDVRAMTGIDWAIYGFKQTDSLNRCIMLRTYERQMINEATKKAYPLSHYTNKDVEAYIKHKRLIPSLKYGKGQSQGTDVSNIPFLMFCRDKYPQDLERVIARFPEVEKILFDYLNYDPKYDQGD</sequence>
<name>A0A8S5L8Y9_9CAUD</name>
<dbReference type="SUPFAM" id="SSF52402">
    <property type="entry name" value="Adenine nucleotide alpha hydrolases-like"/>
    <property type="match status" value="1"/>
</dbReference>
<dbReference type="GO" id="GO:0003824">
    <property type="term" value="F:catalytic activity"/>
    <property type="evidence" value="ECO:0007669"/>
    <property type="project" value="InterPro"/>
</dbReference>
<dbReference type="Pfam" id="PF01507">
    <property type="entry name" value="PAPS_reduct"/>
    <property type="match status" value="1"/>
</dbReference>
<feature type="domain" description="Phosphoadenosine phosphosulphate reductase" evidence="1">
    <location>
        <begin position="21"/>
        <end position="170"/>
    </location>
</feature>
<protein>
    <submittedName>
        <fullName evidence="2">PAPS reductase</fullName>
    </submittedName>
</protein>
<evidence type="ECO:0000313" key="2">
    <source>
        <dbReference type="EMBL" id="DAD66345.1"/>
    </source>
</evidence>
<accession>A0A8S5L8Y9</accession>
<proteinExistence type="predicted"/>
<reference evidence="2" key="1">
    <citation type="journal article" date="2021" name="Proc. Natl. Acad. Sci. U.S.A.">
        <title>A Catalog of Tens of Thousands of Viruses from Human Metagenomes Reveals Hidden Associations with Chronic Diseases.</title>
        <authorList>
            <person name="Tisza M.J."/>
            <person name="Buck C.B."/>
        </authorList>
    </citation>
    <scope>NUCLEOTIDE SEQUENCE</scope>
    <source>
        <strain evidence="2">Ct4T77</strain>
    </source>
</reference>
<evidence type="ECO:0000259" key="1">
    <source>
        <dbReference type="Pfam" id="PF01507"/>
    </source>
</evidence>
<organism evidence="2">
    <name type="scientific">Siphoviridae sp. ct4T77</name>
    <dbReference type="NCBI Taxonomy" id="2823563"/>
    <lineage>
        <taxon>Viruses</taxon>
        <taxon>Duplodnaviria</taxon>
        <taxon>Heunggongvirae</taxon>
        <taxon>Uroviricota</taxon>
        <taxon>Caudoviricetes</taxon>
    </lineage>
</organism>
<dbReference type="EMBL" id="BK014659">
    <property type="protein sequence ID" value="DAD66345.1"/>
    <property type="molecule type" value="Genomic_DNA"/>
</dbReference>